<dbReference type="Gene3D" id="1.25.40.10">
    <property type="entry name" value="Tetratricopeptide repeat domain"/>
    <property type="match status" value="1"/>
</dbReference>
<dbReference type="Gramene" id="PRQ24338">
    <property type="protein sequence ID" value="PRQ24338"/>
    <property type="gene ID" value="RchiOBHm_Chr6g0271311"/>
</dbReference>
<keyword evidence="4" id="KW-1185">Reference proteome</keyword>
<protein>
    <submittedName>
        <fullName evidence="3">Putative pentatricopeptide</fullName>
    </submittedName>
</protein>
<comment type="caution">
    <text evidence="3">The sequence shown here is derived from an EMBL/GenBank/DDBJ whole genome shotgun (WGS) entry which is preliminary data.</text>
</comment>
<evidence type="ECO:0000256" key="1">
    <source>
        <dbReference type="ARBA" id="ARBA00022737"/>
    </source>
</evidence>
<dbReference type="InterPro" id="IPR002885">
    <property type="entry name" value="PPR_rpt"/>
</dbReference>
<accession>A0A2P6PQY7</accession>
<organism evidence="3 4">
    <name type="scientific">Rosa chinensis</name>
    <name type="common">China rose</name>
    <dbReference type="NCBI Taxonomy" id="74649"/>
    <lineage>
        <taxon>Eukaryota</taxon>
        <taxon>Viridiplantae</taxon>
        <taxon>Streptophyta</taxon>
        <taxon>Embryophyta</taxon>
        <taxon>Tracheophyta</taxon>
        <taxon>Spermatophyta</taxon>
        <taxon>Magnoliopsida</taxon>
        <taxon>eudicotyledons</taxon>
        <taxon>Gunneridae</taxon>
        <taxon>Pentapetalae</taxon>
        <taxon>rosids</taxon>
        <taxon>fabids</taxon>
        <taxon>Rosales</taxon>
        <taxon>Rosaceae</taxon>
        <taxon>Rosoideae</taxon>
        <taxon>Rosoideae incertae sedis</taxon>
        <taxon>Rosa</taxon>
    </lineage>
</organism>
<evidence type="ECO:0000313" key="4">
    <source>
        <dbReference type="Proteomes" id="UP000238479"/>
    </source>
</evidence>
<dbReference type="AlphaFoldDB" id="A0A2P6PQY7"/>
<dbReference type="STRING" id="74649.A0A2P6PQY7"/>
<evidence type="ECO:0000256" key="2">
    <source>
        <dbReference type="PROSITE-ProRule" id="PRU00708"/>
    </source>
</evidence>
<evidence type="ECO:0000313" key="3">
    <source>
        <dbReference type="EMBL" id="PRQ24338.1"/>
    </source>
</evidence>
<feature type="repeat" description="PPR" evidence="2">
    <location>
        <begin position="150"/>
        <end position="184"/>
    </location>
</feature>
<proteinExistence type="predicted"/>
<gene>
    <name evidence="3" type="ORF">RchiOBHm_Chr6g0271311</name>
</gene>
<sequence length="192" mass="21342">MKQTGPRKFTLHDGNGNAGIGYNNSLGFQENDSDVSLVPPIVSKALKGQETLDLIHSLCLKSQRKKLICENATEDFVNHAVNVNVDVNLSSVIEGPEFVTAILKQELGIMPSQGTSIHQAKPWSAHDVEVNDERLEYHALHPFDKMPRPDVYSWNAILGCYFKAKGLMDAGELFLKILERNIVSWKTLISAL</sequence>
<reference evidence="3 4" key="1">
    <citation type="journal article" date="2018" name="Nat. Genet.">
        <title>The Rosa genome provides new insights in the design of modern roses.</title>
        <authorList>
            <person name="Bendahmane M."/>
        </authorList>
    </citation>
    <scope>NUCLEOTIDE SEQUENCE [LARGE SCALE GENOMIC DNA]</scope>
    <source>
        <strain evidence="4">cv. Old Blush</strain>
    </source>
</reference>
<keyword evidence="1" id="KW-0677">Repeat</keyword>
<name>A0A2P6PQY7_ROSCH</name>
<dbReference type="Proteomes" id="UP000238479">
    <property type="component" value="Chromosome 6"/>
</dbReference>
<dbReference type="InterPro" id="IPR011990">
    <property type="entry name" value="TPR-like_helical_dom_sf"/>
</dbReference>
<dbReference type="EMBL" id="PDCK01000044">
    <property type="protein sequence ID" value="PRQ24338.1"/>
    <property type="molecule type" value="Genomic_DNA"/>
</dbReference>
<dbReference type="PROSITE" id="PS51375">
    <property type="entry name" value="PPR"/>
    <property type="match status" value="1"/>
</dbReference>